<organism evidence="8 9">
    <name type="scientific">Oceanobacillus longus</name>
    <dbReference type="NCBI Taxonomy" id="930120"/>
    <lineage>
        <taxon>Bacteria</taxon>
        <taxon>Bacillati</taxon>
        <taxon>Bacillota</taxon>
        <taxon>Bacilli</taxon>
        <taxon>Bacillales</taxon>
        <taxon>Bacillaceae</taxon>
        <taxon>Oceanobacillus</taxon>
    </lineage>
</organism>
<keyword evidence="4" id="KW-0520">NAD</keyword>
<gene>
    <name evidence="8" type="ORF">ACFOUV_10990</name>
</gene>
<dbReference type="PANTHER" id="PTHR35330:SF1">
    <property type="entry name" value="SIROHEME BIOSYNTHESIS PROTEIN MET8"/>
    <property type="match status" value="1"/>
</dbReference>
<dbReference type="Pfam" id="PF14824">
    <property type="entry name" value="Sirohm_synth_M"/>
    <property type="match status" value="1"/>
</dbReference>
<evidence type="ECO:0000256" key="6">
    <source>
        <dbReference type="ARBA" id="ARBA00047561"/>
    </source>
</evidence>
<feature type="domain" description="Siroheme synthase central" evidence="7">
    <location>
        <begin position="118"/>
        <end position="142"/>
    </location>
</feature>
<dbReference type="EMBL" id="JBHSAO010000008">
    <property type="protein sequence ID" value="MFC4024319.1"/>
    <property type="molecule type" value="Genomic_DNA"/>
</dbReference>
<dbReference type="InterPro" id="IPR036291">
    <property type="entry name" value="NAD(P)-bd_dom_sf"/>
</dbReference>
<dbReference type="PANTHER" id="PTHR35330">
    <property type="entry name" value="SIROHEME BIOSYNTHESIS PROTEIN MET8"/>
    <property type="match status" value="1"/>
</dbReference>
<keyword evidence="3" id="KW-0560">Oxidoreductase</keyword>
<dbReference type="RefSeq" id="WP_379496819.1">
    <property type="nucleotide sequence ID" value="NZ_JBHSAO010000008.1"/>
</dbReference>
<evidence type="ECO:0000256" key="5">
    <source>
        <dbReference type="ARBA" id="ARBA00023244"/>
    </source>
</evidence>
<comment type="caution">
    <text evidence="8">The sequence shown here is derived from an EMBL/GenBank/DDBJ whole genome shotgun (WGS) entry which is preliminary data.</text>
</comment>
<comment type="pathway">
    <text evidence="1">Porphyrin-containing compound metabolism; siroheme biosynthesis; sirohydrochlorin from precorrin-2: step 1/1.</text>
</comment>
<comment type="catalytic activity">
    <reaction evidence="6">
        <text>precorrin-2 + NAD(+) = sirohydrochlorin + NADH + 2 H(+)</text>
        <dbReference type="Rhea" id="RHEA:15613"/>
        <dbReference type="ChEBI" id="CHEBI:15378"/>
        <dbReference type="ChEBI" id="CHEBI:57540"/>
        <dbReference type="ChEBI" id="CHEBI:57945"/>
        <dbReference type="ChEBI" id="CHEBI:58351"/>
        <dbReference type="ChEBI" id="CHEBI:58827"/>
        <dbReference type="EC" id="1.3.1.76"/>
    </reaction>
</comment>
<reference evidence="9" key="1">
    <citation type="journal article" date="2019" name="Int. J. Syst. Evol. Microbiol.">
        <title>The Global Catalogue of Microorganisms (GCM) 10K type strain sequencing project: providing services to taxonomists for standard genome sequencing and annotation.</title>
        <authorList>
            <consortium name="The Broad Institute Genomics Platform"/>
            <consortium name="The Broad Institute Genome Sequencing Center for Infectious Disease"/>
            <person name="Wu L."/>
            <person name="Ma J."/>
        </authorList>
    </citation>
    <scope>NUCLEOTIDE SEQUENCE [LARGE SCALE GENOMIC DNA]</scope>
    <source>
        <strain evidence="9">IBRC-M 10703</strain>
    </source>
</reference>
<dbReference type="SUPFAM" id="SSF51735">
    <property type="entry name" value="NAD(P)-binding Rossmann-fold domains"/>
    <property type="match status" value="1"/>
</dbReference>
<dbReference type="Pfam" id="PF22440">
    <property type="entry name" value="SirC_C"/>
    <property type="match status" value="1"/>
</dbReference>
<keyword evidence="9" id="KW-1185">Reference proteome</keyword>
<name>A0ABV8GWW0_9BACI</name>
<evidence type="ECO:0000259" key="7">
    <source>
        <dbReference type="Pfam" id="PF14824"/>
    </source>
</evidence>
<dbReference type="Gene3D" id="1.10.8.610">
    <property type="entry name" value="SirC, precorrin-2 dehydrogenase, C-terminal helical domain-like"/>
    <property type="match status" value="1"/>
</dbReference>
<evidence type="ECO:0000256" key="4">
    <source>
        <dbReference type="ARBA" id="ARBA00023027"/>
    </source>
</evidence>
<dbReference type="InterPro" id="IPR028161">
    <property type="entry name" value="Met8-like"/>
</dbReference>
<accession>A0ABV8GWW0</accession>
<dbReference type="SUPFAM" id="SSF75615">
    <property type="entry name" value="Siroheme synthase middle domains-like"/>
    <property type="match status" value="1"/>
</dbReference>
<dbReference type="NCBIfam" id="TIGR01470">
    <property type="entry name" value="cysG_Nterm"/>
    <property type="match status" value="1"/>
</dbReference>
<dbReference type="Proteomes" id="UP001595772">
    <property type="component" value="Unassembled WGS sequence"/>
</dbReference>
<dbReference type="EC" id="1.3.1.76" evidence="2"/>
<evidence type="ECO:0000313" key="8">
    <source>
        <dbReference type="EMBL" id="MFC4024319.1"/>
    </source>
</evidence>
<keyword evidence="5" id="KW-0627">Porphyrin biosynthesis</keyword>
<evidence type="ECO:0000256" key="2">
    <source>
        <dbReference type="ARBA" id="ARBA00012400"/>
    </source>
</evidence>
<dbReference type="Gene3D" id="3.40.50.720">
    <property type="entry name" value="NAD(P)-binding Rossmann-like Domain"/>
    <property type="match status" value="1"/>
</dbReference>
<evidence type="ECO:0000256" key="1">
    <source>
        <dbReference type="ARBA" id="ARBA00005010"/>
    </source>
</evidence>
<dbReference type="InterPro" id="IPR028281">
    <property type="entry name" value="Sirohaem_synthase_central"/>
</dbReference>
<dbReference type="NCBIfam" id="NF005222">
    <property type="entry name" value="PRK06718.1"/>
    <property type="match status" value="1"/>
</dbReference>
<proteinExistence type="predicted"/>
<dbReference type="InterPro" id="IPR042518">
    <property type="entry name" value="SirC_C"/>
</dbReference>
<protein>
    <recommendedName>
        <fullName evidence="2">precorrin-2 dehydrogenase</fullName>
        <ecNumber evidence="2">1.3.1.76</ecNumber>
    </recommendedName>
</protein>
<evidence type="ECO:0000313" key="9">
    <source>
        <dbReference type="Proteomes" id="UP001595772"/>
    </source>
</evidence>
<dbReference type="InterPro" id="IPR006367">
    <property type="entry name" value="Sirohaem_synthase_N"/>
</dbReference>
<evidence type="ECO:0000256" key="3">
    <source>
        <dbReference type="ARBA" id="ARBA00023002"/>
    </source>
</evidence>
<sequence>MTAVPLMIELREQNVVIVGGGHVAERRIHSLLQGGASITVISPVIEEGIRFHWEKGNLKWKKKYFESHDVDGAFLIVVATNDSMVNESVIEASPPNSLINAVAEADKGNVEFPAFFRRGKLTIGISTNGASPQLSTKIKRDLQTVYSEKYEDYLDFLFESRQLIKKSTFDKMHQKLLLKELLSDSFLDKNKQMKAMNWFGKLPKNEIMG</sequence>
<dbReference type="Pfam" id="PF13241">
    <property type="entry name" value="NAD_binding_7"/>
    <property type="match status" value="1"/>
</dbReference>